<keyword evidence="3" id="KW-1185">Reference proteome</keyword>
<accession>A0A918AAL7</accession>
<evidence type="ECO:0000256" key="1">
    <source>
        <dbReference type="SAM" id="MobiDB-lite"/>
    </source>
</evidence>
<name>A0A918AAL7_9ACTN</name>
<dbReference type="AlphaFoldDB" id="A0A918AAL7"/>
<reference evidence="2" key="2">
    <citation type="submission" date="2020-09" db="EMBL/GenBank/DDBJ databases">
        <authorList>
            <person name="Sun Q."/>
            <person name="Zhou Y."/>
        </authorList>
    </citation>
    <scope>NUCLEOTIDE SEQUENCE</scope>
    <source>
        <strain evidence="2">CGMCC 4.7430</strain>
    </source>
</reference>
<evidence type="ECO:0000313" key="2">
    <source>
        <dbReference type="EMBL" id="GGP12322.1"/>
    </source>
</evidence>
<organism evidence="2 3">
    <name type="scientific">Nonomuraea glycinis</name>
    <dbReference type="NCBI Taxonomy" id="2047744"/>
    <lineage>
        <taxon>Bacteria</taxon>
        <taxon>Bacillati</taxon>
        <taxon>Actinomycetota</taxon>
        <taxon>Actinomycetes</taxon>
        <taxon>Streptosporangiales</taxon>
        <taxon>Streptosporangiaceae</taxon>
        <taxon>Nonomuraea</taxon>
    </lineage>
</organism>
<evidence type="ECO:0000313" key="3">
    <source>
        <dbReference type="Proteomes" id="UP000660745"/>
    </source>
</evidence>
<protein>
    <submittedName>
        <fullName evidence="2">Uncharacterized protein</fullName>
    </submittedName>
</protein>
<sequence>MRRDVGDVELRSGRGGYANKVVEQVSILGDDQWAVHRGLPVVREAQHAEDRDGRAEVNGILWTAGSSAAEPVENLEKGRPPPGGRAGVAYRSGSGGVEPVPL</sequence>
<feature type="region of interest" description="Disordered" evidence="1">
    <location>
        <begin position="66"/>
        <end position="102"/>
    </location>
</feature>
<gene>
    <name evidence="2" type="ORF">GCM10012278_59650</name>
</gene>
<reference evidence="2" key="1">
    <citation type="journal article" date="2014" name="Int. J. Syst. Evol. Microbiol.">
        <title>Complete genome sequence of Corynebacterium casei LMG S-19264T (=DSM 44701T), isolated from a smear-ripened cheese.</title>
        <authorList>
            <consortium name="US DOE Joint Genome Institute (JGI-PGF)"/>
            <person name="Walter F."/>
            <person name="Albersmeier A."/>
            <person name="Kalinowski J."/>
            <person name="Ruckert C."/>
        </authorList>
    </citation>
    <scope>NUCLEOTIDE SEQUENCE</scope>
    <source>
        <strain evidence="2">CGMCC 4.7430</strain>
    </source>
</reference>
<dbReference type="EMBL" id="BMNK01000012">
    <property type="protein sequence ID" value="GGP12322.1"/>
    <property type="molecule type" value="Genomic_DNA"/>
</dbReference>
<proteinExistence type="predicted"/>
<dbReference type="Proteomes" id="UP000660745">
    <property type="component" value="Unassembled WGS sequence"/>
</dbReference>
<comment type="caution">
    <text evidence="2">The sequence shown here is derived from an EMBL/GenBank/DDBJ whole genome shotgun (WGS) entry which is preliminary data.</text>
</comment>